<dbReference type="InterPro" id="IPR018247">
    <property type="entry name" value="EF_Hand_1_Ca_BS"/>
</dbReference>
<dbReference type="FunFam" id="1.10.238.10:FF:000178">
    <property type="entry name" value="Calmodulin-2 A"/>
    <property type="match status" value="1"/>
</dbReference>
<dbReference type="CDD" id="cd00051">
    <property type="entry name" value="EFh"/>
    <property type="match status" value="2"/>
</dbReference>
<evidence type="ECO:0000313" key="7">
    <source>
        <dbReference type="EMBL" id="KAK9108775.1"/>
    </source>
</evidence>
<dbReference type="PROSITE" id="PS00018">
    <property type="entry name" value="EF_HAND_1"/>
    <property type="match status" value="3"/>
</dbReference>
<dbReference type="InterPro" id="IPR056561">
    <property type="entry name" value="NFP_LYK_LysM1"/>
</dbReference>
<feature type="domain" description="EF-hand" evidence="6">
    <location>
        <begin position="726"/>
        <end position="756"/>
    </location>
</feature>
<proteinExistence type="predicted"/>
<dbReference type="InterPro" id="IPR000719">
    <property type="entry name" value="Prot_kinase_dom"/>
</dbReference>
<dbReference type="GO" id="GO:0004672">
    <property type="term" value="F:protein kinase activity"/>
    <property type="evidence" value="ECO:0007669"/>
    <property type="project" value="InterPro"/>
</dbReference>
<dbReference type="EMBL" id="JBBNAE010000007">
    <property type="protein sequence ID" value="KAK9108775.1"/>
    <property type="molecule type" value="Genomic_DNA"/>
</dbReference>
<evidence type="ECO:0000256" key="3">
    <source>
        <dbReference type="SAM" id="Phobius"/>
    </source>
</evidence>
<dbReference type="PROSITE" id="PS00109">
    <property type="entry name" value="PROTEIN_KINASE_TYR"/>
    <property type="match status" value="1"/>
</dbReference>
<dbReference type="InterPro" id="IPR008266">
    <property type="entry name" value="Tyr_kinase_AS"/>
</dbReference>
<dbReference type="SMART" id="SM00054">
    <property type="entry name" value="EFh"/>
    <property type="match status" value="4"/>
</dbReference>
<dbReference type="PANTHER" id="PTHR45927">
    <property type="entry name" value="LYSM-DOMAIN RECEPTOR-LIKE KINASE-RELATED"/>
    <property type="match status" value="1"/>
</dbReference>
<evidence type="ECO:0000259" key="5">
    <source>
        <dbReference type="PROSITE" id="PS50011"/>
    </source>
</evidence>
<evidence type="ECO:0000256" key="4">
    <source>
        <dbReference type="SAM" id="SignalP"/>
    </source>
</evidence>
<keyword evidence="3" id="KW-0472">Membrane</keyword>
<dbReference type="Proteomes" id="UP001417504">
    <property type="component" value="Unassembled WGS sequence"/>
</dbReference>
<feature type="domain" description="Protein kinase" evidence="5">
    <location>
        <begin position="288"/>
        <end position="583"/>
    </location>
</feature>
<dbReference type="Pfam" id="PF23446">
    <property type="entry name" value="LysM1_NFP_LYK"/>
    <property type="match status" value="1"/>
</dbReference>
<comment type="caution">
    <text evidence="7">The sequence shown here is derived from an EMBL/GenBank/DDBJ whole genome shotgun (WGS) entry which is preliminary data.</text>
</comment>
<keyword evidence="1" id="KW-0677">Repeat</keyword>
<dbReference type="InterPro" id="IPR059143">
    <property type="entry name" value="NFP_LysM2"/>
</dbReference>
<dbReference type="Pfam" id="PF07714">
    <property type="entry name" value="PK_Tyr_Ser-Thr"/>
    <property type="match status" value="1"/>
</dbReference>
<dbReference type="Pfam" id="PF23462">
    <property type="entry name" value="LysM3_NFP"/>
    <property type="match status" value="1"/>
</dbReference>
<keyword evidence="2" id="KW-0106">Calcium</keyword>
<feature type="signal peptide" evidence="4">
    <location>
        <begin position="1"/>
        <end position="24"/>
    </location>
</feature>
<feature type="domain" description="EF-hand" evidence="6">
    <location>
        <begin position="615"/>
        <end position="650"/>
    </location>
</feature>
<dbReference type="InterPro" id="IPR001245">
    <property type="entry name" value="Ser-Thr/Tyr_kinase_cat_dom"/>
</dbReference>
<reference evidence="7 8" key="1">
    <citation type="submission" date="2024-01" db="EMBL/GenBank/DDBJ databases">
        <title>Genome assemblies of Stephania.</title>
        <authorList>
            <person name="Yang L."/>
        </authorList>
    </citation>
    <scope>NUCLEOTIDE SEQUENCE [LARGE SCALE GENOMIC DNA]</scope>
    <source>
        <strain evidence="7">QJT</strain>
        <tissue evidence="7">Leaf</tissue>
    </source>
</reference>
<gene>
    <name evidence="7" type="ORF">Sjap_016835</name>
</gene>
<organism evidence="7 8">
    <name type="scientific">Stephania japonica</name>
    <dbReference type="NCBI Taxonomy" id="461633"/>
    <lineage>
        <taxon>Eukaryota</taxon>
        <taxon>Viridiplantae</taxon>
        <taxon>Streptophyta</taxon>
        <taxon>Embryophyta</taxon>
        <taxon>Tracheophyta</taxon>
        <taxon>Spermatophyta</taxon>
        <taxon>Magnoliopsida</taxon>
        <taxon>Ranunculales</taxon>
        <taxon>Menispermaceae</taxon>
        <taxon>Menispermoideae</taxon>
        <taxon>Cissampelideae</taxon>
        <taxon>Stephania</taxon>
    </lineage>
</organism>
<dbReference type="Pfam" id="PF13499">
    <property type="entry name" value="EF-hand_7"/>
    <property type="match status" value="1"/>
</dbReference>
<dbReference type="InterPro" id="IPR011992">
    <property type="entry name" value="EF-hand-dom_pair"/>
</dbReference>
<keyword evidence="3" id="KW-1133">Transmembrane helix</keyword>
<dbReference type="Gene3D" id="1.10.510.10">
    <property type="entry name" value="Transferase(Phosphotransferase) domain 1"/>
    <property type="match status" value="2"/>
</dbReference>
<dbReference type="InterPro" id="IPR011009">
    <property type="entry name" value="Kinase-like_dom_sf"/>
</dbReference>
<evidence type="ECO:0000256" key="2">
    <source>
        <dbReference type="ARBA" id="ARBA00022837"/>
    </source>
</evidence>
<sequence>MAISACLQPLFFFLFFFHVSETIAKAPSINTTDSSCSANAPDFCNAYVVYRARVPDYMNLRKISDLFGVSRLSIKEASNLDSEDDQKLASDQLLIIPLPCRCSGTNYSSNVSYEIKEGDSFYFVSTFVFENLTNYQEAERLNPSLHPTNLSNRDHVIFPIFCQCPTYNQSEKGVQFIITYVWQPSDSISQMSAMFNVSVDDFTSENGFENFSTAVALPVFIPATELPLLPKPSNSHSPGERSRLRRLLTIVLWSGIAVLVSSLACFLGFLHQRYFRREALDPEMIDAAKVKKAFDSEESGPGIKQGKLLPGLSGYLGKPIMYEAKAIMDATMSLAAQYKIGGTTYRATINGEVFAVKKTKDAKEELRILQKLNHTNLIKLTGISTDLDGSTFLVYEYAKNGSLDKWLYLYPKASPSSSSVTPLTWSQRVSIALDIANALHYLHEHAQPSIVHMDIRTSNILLDSRFRARVANFSMAKATTSLVQTKADVFAFGVVLLELLSGKRAMETKEGGKIAMLWKEIRVILEVEEQKKERLRGWMDQNLENFYPIDGALSLATLAKACILEKSSARPSMEEIAFSLSVLTHSSPETLDRSWIQSLQEEDSNHGLQMIPLLVSAHLLHQVFSYFDCDKDGKISISELQSCIQSIGDTITHDEAKWVVADFDGDGDGMLDIEDFMRLMSERASGDGEIDDDLKRAFEMFEAEKGSGCITPKSLQRALNRLGESKSCEECAAMIGAFDLDHNGVLDFQEFHQMMA</sequence>
<dbReference type="AlphaFoldDB" id="A0AAP0NJM1"/>
<dbReference type="InterPro" id="IPR052611">
    <property type="entry name" value="Plant_RLK_LysM"/>
</dbReference>
<dbReference type="SUPFAM" id="SSF47473">
    <property type="entry name" value="EF-hand"/>
    <property type="match status" value="1"/>
</dbReference>
<accession>A0AAP0NJM1</accession>
<feature type="chain" id="PRO_5042861004" evidence="4">
    <location>
        <begin position="25"/>
        <end position="756"/>
    </location>
</feature>
<evidence type="ECO:0000259" key="6">
    <source>
        <dbReference type="PROSITE" id="PS50222"/>
    </source>
</evidence>
<dbReference type="GO" id="GO:0005509">
    <property type="term" value="F:calcium ion binding"/>
    <property type="evidence" value="ECO:0007669"/>
    <property type="project" value="InterPro"/>
</dbReference>
<evidence type="ECO:0000313" key="8">
    <source>
        <dbReference type="Proteomes" id="UP001417504"/>
    </source>
</evidence>
<feature type="transmembrane region" description="Helical" evidence="3">
    <location>
        <begin position="247"/>
        <end position="270"/>
    </location>
</feature>
<protein>
    <submittedName>
        <fullName evidence="7">Uncharacterized protein</fullName>
    </submittedName>
</protein>
<keyword evidence="8" id="KW-1185">Reference proteome</keyword>
<dbReference type="GO" id="GO:0043226">
    <property type="term" value="C:organelle"/>
    <property type="evidence" value="ECO:0007669"/>
    <property type="project" value="UniProtKB-ARBA"/>
</dbReference>
<dbReference type="PANTHER" id="PTHR45927:SF2">
    <property type="entry name" value="SERINE_THREONINE RECEPTOR-LIKE KINASE NFP"/>
    <property type="match status" value="1"/>
</dbReference>
<evidence type="ECO:0000256" key="1">
    <source>
        <dbReference type="ARBA" id="ARBA00022737"/>
    </source>
</evidence>
<dbReference type="Pfam" id="PF13833">
    <property type="entry name" value="EF-hand_8"/>
    <property type="match status" value="1"/>
</dbReference>
<dbReference type="GO" id="GO:0005524">
    <property type="term" value="F:ATP binding"/>
    <property type="evidence" value="ECO:0007669"/>
    <property type="project" value="InterPro"/>
</dbReference>
<feature type="domain" description="EF-hand" evidence="6">
    <location>
        <begin position="651"/>
        <end position="686"/>
    </location>
</feature>
<dbReference type="Pfam" id="PF23457">
    <property type="entry name" value="LysM2_NFP"/>
    <property type="match status" value="1"/>
</dbReference>
<dbReference type="InterPro" id="IPR059144">
    <property type="entry name" value="NFP_LysM3"/>
</dbReference>
<dbReference type="Gene3D" id="1.10.238.10">
    <property type="entry name" value="EF-hand"/>
    <property type="match status" value="2"/>
</dbReference>
<dbReference type="InterPro" id="IPR002048">
    <property type="entry name" value="EF_hand_dom"/>
</dbReference>
<dbReference type="PROSITE" id="PS50222">
    <property type="entry name" value="EF_HAND_2"/>
    <property type="match status" value="3"/>
</dbReference>
<keyword evidence="3" id="KW-0812">Transmembrane</keyword>
<dbReference type="SUPFAM" id="SSF56112">
    <property type="entry name" value="Protein kinase-like (PK-like)"/>
    <property type="match status" value="1"/>
</dbReference>
<keyword evidence="4" id="KW-0732">Signal</keyword>
<name>A0AAP0NJM1_9MAGN</name>
<dbReference type="PROSITE" id="PS50011">
    <property type="entry name" value="PROTEIN_KINASE_DOM"/>
    <property type="match status" value="1"/>
</dbReference>